<evidence type="ECO:0000256" key="6">
    <source>
        <dbReference type="ARBA" id="ARBA00023235"/>
    </source>
</evidence>
<dbReference type="Proteomes" id="UP000623967">
    <property type="component" value="Unassembled WGS sequence"/>
</dbReference>
<name>A0ABS1TLB5_9BACI</name>
<dbReference type="SUPFAM" id="SSF101904">
    <property type="entry name" value="GyrA/ParC C-terminal domain-like"/>
    <property type="match status" value="1"/>
</dbReference>
<evidence type="ECO:0000256" key="2">
    <source>
        <dbReference type="ARBA" id="ARBA00008263"/>
    </source>
</evidence>
<sequence length="697" mass="77755">MEIKERSFEQEMKESFLEYAKYVIQDRALPDARDGLKPVQRRILFAMHELGIDHTKPYKKSARIVGDTIGKYHPHGDSSVYQALVKMAQDFSYRYPLVDGHGNFGSIDGDAAAAMRYTEARMSPITSLLLENLQIVSEFVPNFDESLKEPAFLPSKLPNLLLNGSTGIAVGMSTTMIPHNAKEVLEALIKRLQNPTAPIESIIKGPDFPTGGVYVNPEEWPEIVKTGKGSITVCGAYHLEEEKDSTYIVFTELPYMVTKPKILEKLVALAEKTQEITDIRDESGRDGIRIVVETKEANPQSILHEILQKTPLQTNISVQNQVLVNNHPQIVGLGKLLDIFTEHRLKCLEKTFQHDLKKEEKKFHLLEGQVKALEKMDEVLSIIKKSQTKHLAVSSLVKNIGLSELQSEAILQMKLERLTSTEKKDLVAQCKESKKKMELLTCKLSHLKESLLEEWKTLLKEFGDPRRTKIEQQKTPSASANANSHENIFVVLDQNGMYRSSSPQTSGTWVKTTLGATLAAVDVLGTVYPVKVKNLPKFSSHKPKGLVFSEKILWMGESEGKTLIAVTKDGKTKQVPVKPGRSPLPFSKNADFVVDGEEELLILTKQNKAIRFKVSELPVQGKEAGGVRAIMLENGDEVAYVFSVREKDVLEMTTTKGTTKKKVADCPLTKRGGKGVKSFIPCQKERSTLVSAKLIPS</sequence>
<dbReference type="Pfam" id="PF00521">
    <property type="entry name" value="DNA_topoisoIV"/>
    <property type="match status" value="1"/>
</dbReference>
<dbReference type="InterPro" id="IPR013758">
    <property type="entry name" value="Topo_IIA_A/C_ab"/>
</dbReference>
<evidence type="ECO:0000313" key="10">
    <source>
        <dbReference type="Proteomes" id="UP000623967"/>
    </source>
</evidence>
<evidence type="ECO:0000313" key="9">
    <source>
        <dbReference type="EMBL" id="MBL4952088.1"/>
    </source>
</evidence>
<dbReference type="InterPro" id="IPR035516">
    <property type="entry name" value="Gyrase/topoIV_suA_C"/>
</dbReference>
<protein>
    <recommendedName>
        <fullName evidence="3">DNA topoisomerase (ATP-hydrolyzing)</fullName>
        <ecNumber evidence="3">5.6.2.2</ecNumber>
    </recommendedName>
</protein>
<keyword evidence="5 7" id="KW-0238">DNA-binding</keyword>
<dbReference type="Gene3D" id="3.30.1360.40">
    <property type="match status" value="1"/>
</dbReference>
<evidence type="ECO:0000256" key="7">
    <source>
        <dbReference type="PROSITE-ProRule" id="PRU01384"/>
    </source>
</evidence>
<dbReference type="RefSeq" id="WP_202653367.1">
    <property type="nucleotide sequence ID" value="NZ_JAESWB010000134.1"/>
</dbReference>
<comment type="caution">
    <text evidence="9">The sequence shown here is derived from an EMBL/GenBank/DDBJ whole genome shotgun (WGS) entry which is preliminary data.</text>
</comment>
<proteinExistence type="inferred from homology"/>
<keyword evidence="6 7" id="KW-0413">Isomerase</keyword>
<dbReference type="Gene3D" id="2.120.10.90">
    <property type="entry name" value="DNA gyrase/topoisomerase IV, subunit A, C-terminal"/>
    <property type="match status" value="1"/>
</dbReference>
<dbReference type="InterPro" id="IPR013757">
    <property type="entry name" value="Topo_IIA_A_a_sf"/>
</dbReference>
<dbReference type="EC" id="5.6.2.2" evidence="3"/>
<keyword evidence="4 7" id="KW-0799">Topoisomerase</keyword>
<comment type="catalytic activity">
    <reaction evidence="1 7">
        <text>ATP-dependent breakage, passage and rejoining of double-stranded DNA.</text>
        <dbReference type="EC" id="5.6.2.2"/>
    </reaction>
</comment>
<dbReference type="EMBL" id="JAESWB010000134">
    <property type="protein sequence ID" value="MBL4952088.1"/>
    <property type="molecule type" value="Genomic_DNA"/>
</dbReference>
<dbReference type="Gene3D" id="1.10.268.10">
    <property type="entry name" value="Topoisomerase, domain 3"/>
    <property type="match status" value="1"/>
</dbReference>
<dbReference type="CDD" id="cd00187">
    <property type="entry name" value="TOP4c"/>
    <property type="match status" value="1"/>
</dbReference>
<dbReference type="InterPro" id="IPR050220">
    <property type="entry name" value="Type_II_DNA_Topoisomerases"/>
</dbReference>
<dbReference type="Gene3D" id="3.90.199.10">
    <property type="entry name" value="Topoisomerase II, domain 5"/>
    <property type="match status" value="1"/>
</dbReference>
<dbReference type="PANTHER" id="PTHR43493">
    <property type="entry name" value="DNA GYRASE/TOPOISOMERASE SUBUNIT A"/>
    <property type="match status" value="1"/>
</dbReference>
<dbReference type="InterPro" id="IPR006691">
    <property type="entry name" value="GyrA/parC_rep"/>
</dbReference>
<dbReference type="InterPro" id="IPR013760">
    <property type="entry name" value="Topo_IIA-like_dom_sf"/>
</dbReference>
<evidence type="ECO:0000259" key="8">
    <source>
        <dbReference type="PROSITE" id="PS52040"/>
    </source>
</evidence>
<accession>A0ABS1TLB5</accession>
<evidence type="ECO:0000256" key="3">
    <source>
        <dbReference type="ARBA" id="ARBA00012895"/>
    </source>
</evidence>
<evidence type="ECO:0000256" key="4">
    <source>
        <dbReference type="ARBA" id="ARBA00023029"/>
    </source>
</evidence>
<organism evidence="9 10">
    <name type="scientific">Neobacillus paridis</name>
    <dbReference type="NCBI Taxonomy" id="2803862"/>
    <lineage>
        <taxon>Bacteria</taxon>
        <taxon>Bacillati</taxon>
        <taxon>Bacillota</taxon>
        <taxon>Bacilli</taxon>
        <taxon>Bacillales</taxon>
        <taxon>Bacillaceae</taxon>
        <taxon>Neobacillus</taxon>
    </lineage>
</organism>
<dbReference type="SUPFAM" id="SSF56719">
    <property type="entry name" value="Type II DNA topoisomerase"/>
    <property type="match status" value="1"/>
</dbReference>
<dbReference type="PROSITE" id="PS52040">
    <property type="entry name" value="TOPO_IIA"/>
    <property type="match status" value="1"/>
</dbReference>
<feature type="domain" description="Topo IIA-type catalytic" evidence="8">
    <location>
        <begin position="29"/>
        <end position="488"/>
    </location>
</feature>
<dbReference type="Pfam" id="PF03989">
    <property type="entry name" value="DNA_gyraseA_C"/>
    <property type="match status" value="1"/>
</dbReference>
<dbReference type="PANTHER" id="PTHR43493:SF5">
    <property type="entry name" value="DNA GYRASE SUBUNIT A, CHLOROPLASTIC_MITOCHONDRIAL"/>
    <property type="match status" value="1"/>
</dbReference>
<dbReference type="InterPro" id="IPR002205">
    <property type="entry name" value="Topo_IIA_dom_A"/>
</dbReference>
<evidence type="ECO:0000256" key="5">
    <source>
        <dbReference type="ARBA" id="ARBA00023125"/>
    </source>
</evidence>
<reference evidence="9 10" key="1">
    <citation type="submission" date="2021-01" db="EMBL/GenBank/DDBJ databases">
        <title>Genome public.</title>
        <authorList>
            <person name="Liu C."/>
            <person name="Sun Q."/>
        </authorList>
    </citation>
    <scope>NUCLEOTIDE SEQUENCE [LARGE SCALE GENOMIC DNA]</scope>
    <source>
        <strain evidence="9 10">YIM B02564</strain>
    </source>
</reference>
<evidence type="ECO:0000256" key="1">
    <source>
        <dbReference type="ARBA" id="ARBA00000185"/>
    </source>
</evidence>
<feature type="active site" description="O-(5'-phospho-DNA)-tyrosine intermediate" evidence="7">
    <location>
        <position position="117"/>
    </location>
</feature>
<keyword evidence="10" id="KW-1185">Reference proteome</keyword>
<gene>
    <name evidence="9" type="ORF">JK635_07675</name>
</gene>
<comment type="similarity">
    <text evidence="2">Belongs to the type II topoisomerase GyrA/ParC subunit family.</text>
</comment>
<dbReference type="SMART" id="SM00434">
    <property type="entry name" value="TOP4c"/>
    <property type="match status" value="1"/>
</dbReference>